<organism evidence="6 7">
    <name type="scientific">Bradyrhizobium centrolobii</name>
    <dbReference type="NCBI Taxonomy" id="1505087"/>
    <lineage>
        <taxon>Bacteria</taxon>
        <taxon>Pseudomonadati</taxon>
        <taxon>Pseudomonadota</taxon>
        <taxon>Alphaproteobacteria</taxon>
        <taxon>Hyphomicrobiales</taxon>
        <taxon>Nitrobacteraceae</taxon>
        <taxon>Bradyrhizobium</taxon>
    </lineage>
</organism>
<keyword evidence="3" id="KW-0596">Phosphopantetheine</keyword>
<dbReference type="SMART" id="SM00823">
    <property type="entry name" value="PKS_PP"/>
    <property type="match status" value="2"/>
</dbReference>
<proteinExistence type="inferred from homology"/>
<dbReference type="InterPro" id="IPR025110">
    <property type="entry name" value="AMP-bd_C"/>
</dbReference>
<dbReference type="GO" id="GO:0005829">
    <property type="term" value="C:cytosol"/>
    <property type="evidence" value="ECO:0007669"/>
    <property type="project" value="TreeGrafter"/>
</dbReference>
<dbReference type="InterPro" id="IPR020845">
    <property type="entry name" value="AMP-binding_CS"/>
</dbReference>
<keyword evidence="7" id="KW-1185">Reference proteome</keyword>
<dbReference type="GO" id="GO:0031177">
    <property type="term" value="F:phosphopantetheine binding"/>
    <property type="evidence" value="ECO:0007669"/>
    <property type="project" value="InterPro"/>
</dbReference>
<dbReference type="SUPFAM" id="SSF47336">
    <property type="entry name" value="ACP-like"/>
    <property type="match status" value="2"/>
</dbReference>
<dbReference type="InterPro" id="IPR010071">
    <property type="entry name" value="AA_adenyl_dom"/>
</dbReference>
<dbReference type="PANTHER" id="PTHR45527:SF1">
    <property type="entry name" value="FATTY ACID SYNTHASE"/>
    <property type="match status" value="1"/>
</dbReference>
<dbReference type="Pfam" id="PF00668">
    <property type="entry name" value="Condensation"/>
    <property type="match status" value="2"/>
</dbReference>
<dbReference type="PROSITE" id="PS00012">
    <property type="entry name" value="PHOSPHOPANTETHEINE"/>
    <property type="match status" value="1"/>
</dbReference>
<dbReference type="SUPFAM" id="SSF52777">
    <property type="entry name" value="CoA-dependent acyltransferases"/>
    <property type="match status" value="4"/>
</dbReference>
<dbReference type="Gene3D" id="1.10.1200.10">
    <property type="entry name" value="ACP-like"/>
    <property type="match status" value="1"/>
</dbReference>
<dbReference type="RefSeq" id="WP_063697799.1">
    <property type="nucleotide sequence ID" value="NZ_LUUB01000034.1"/>
</dbReference>
<dbReference type="GO" id="GO:0047527">
    <property type="term" value="F:2,3-dihydroxybenzoate-serine ligase activity"/>
    <property type="evidence" value="ECO:0007669"/>
    <property type="project" value="TreeGrafter"/>
</dbReference>
<dbReference type="OrthoDB" id="9803968at2"/>
<dbReference type="GO" id="GO:0009366">
    <property type="term" value="C:enterobactin synthetase complex"/>
    <property type="evidence" value="ECO:0007669"/>
    <property type="project" value="TreeGrafter"/>
</dbReference>
<evidence type="ECO:0000313" key="7">
    <source>
        <dbReference type="Proteomes" id="UP000076959"/>
    </source>
</evidence>
<dbReference type="CDD" id="cd17646">
    <property type="entry name" value="A_NRPS_AB3403-like"/>
    <property type="match status" value="1"/>
</dbReference>
<dbReference type="InterPro" id="IPR009081">
    <property type="entry name" value="PP-bd_ACP"/>
</dbReference>
<dbReference type="Gene3D" id="3.40.50.980">
    <property type="match status" value="4"/>
</dbReference>
<dbReference type="InterPro" id="IPR036736">
    <property type="entry name" value="ACP-like_sf"/>
</dbReference>
<evidence type="ECO:0000259" key="5">
    <source>
        <dbReference type="PROSITE" id="PS50075"/>
    </source>
</evidence>
<feature type="domain" description="Carrier" evidence="5">
    <location>
        <begin position="2030"/>
        <end position="2104"/>
    </location>
</feature>
<dbReference type="InterPro" id="IPR029058">
    <property type="entry name" value="AB_hydrolase_fold"/>
</dbReference>
<dbReference type="STRING" id="1505087.AYJ54_43480"/>
<dbReference type="NCBIfam" id="NF003417">
    <property type="entry name" value="PRK04813.1"/>
    <property type="match status" value="2"/>
</dbReference>
<dbReference type="FunFam" id="2.30.38.10:FF:000001">
    <property type="entry name" value="Non-ribosomal peptide synthetase PvdI"/>
    <property type="match status" value="1"/>
</dbReference>
<dbReference type="InterPro" id="IPR000873">
    <property type="entry name" value="AMP-dep_synth/lig_dom"/>
</dbReference>
<dbReference type="PANTHER" id="PTHR45527">
    <property type="entry name" value="NONRIBOSOMAL PEPTIDE SYNTHETASE"/>
    <property type="match status" value="1"/>
</dbReference>
<dbReference type="PROSITE" id="PS50075">
    <property type="entry name" value="CARRIER"/>
    <property type="match status" value="2"/>
</dbReference>
<name>A0A176Z032_9BRAD</name>
<dbReference type="GO" id="GO:0043041">
    <property type="term" value="P:amino acid activation for nonribosomal peptide biosynthetic process"/>
    <property type="evidence" value="ECO:0007669"/>
    <property type="project" value="TreeGrafter"/>
</dbReference>
<dbReference type="FunFam" id="1.10.1200.10:FF:000005">
    <property type="entry name" value="Nonribosomal peptide synthetase 1"/>
    <property type="match status" value="1"/>
</dbReference>
<dbReference type="CDD" id="cd19531">
    <property type="entry name" value="LCL_NRPS-like"/>
    <property type="match status" value="1"/>
</dbReference>
<reference evidence="6 7" key="1">
    <citation type="submission" date="2016-03" db="EMBL/GenBank/DDBJ databases">
        <title>Draft Genome Sequence of the Strain BR 10245 (Bradyrhizobium sp.) isolated from nodules of Centrolobium paraense.</title>
        <authorList>
            <person name="Simoes-Araujo J.L.Sr."/>
            <person name="Barauna A.C."/>
            <person name="Silva K."/>
            <person name="Zilli J.E."/>
        </authorList>
    </citation>
    <scope>NUCLEOTIDE SEQUENCE [LARGE SCALE GENOMIC DNA]</scope>
    <source>
        <strain evidence="6 7">BR 10245</strain>
    </source>
</reference>
<comment type="caution">
    <text evidence="6">The sequence shown here is derived from an EMBL/GenBank/DDBJ whole genome shotgun (WGS) entry which is preliminary data.</text>
</comment>
<evidence type="ECO:0000256" key="1">
    <source>
        <dbReference type="ARBA" id="ARBA00001957"/>
    </source>
</evidence>
<dbReference type="Gene3D" id="2.30.38.10">
    <property type="entry name" value="Luciferase, Domain 3"/>
    <property type="match status" value="2"/>
</dbReference>
<dbReference type="FunFam" id="3.40.50.980:FF:000002">
    <property type="entry name" value="Enterobactin synthetase component F"/>
    <property type="match status" value="1"/>
</dbReference>
<evidence type="ECO:0000256" key="4">
    <source>
        <dbReference type="ARBA" id="ARBA00022553"/>
    </source>
</evidence>
<dbReference type="Proteomes" id="UP000076959">
    <property type="component" value="Unassembled WGS sequence"/>
</dbReference>
<dbReference type="FunFam" id="3.40.50.12780:FF:000012">
    <property type="entry name" value="Non-ribosomal peptide synthetase"/>
    <property type="match status" value="2"/>
</dbReference>
<dbReference type="Gene3D" id="3.30.559.10">
    <property type="entry name" value="Chloramphenicol acetyltransferase-like domain"/>
    <property type="match status" value="2"/>
</dbReference>
<dbReference type="SUPFAM" id="SSF56801">
    <property type="entry name" value="Acetyl-CoA synthetase-like"/>
    <property type="match status" value="2"/>
</dbReference>
<dbReference type="Gene3D" id="3.40.50.1820">
    <property type="entry name" value="alpha/beta hydrolase"/>
    <property type="match status" value="1"/>
</dbReference>
<feature type="domain" description="Carrier" evidence="5">
    <location>
        <begin position="976"/>
        <end position="1051"/>
    </location>
</feature>
<protein>
    <recommendedName>
        <fullName evidence="5">Carrier domain-containing protein</fullName>
    </recommendedName>
</protein>
<dbReference type="Pfam" id="PF00501">
    <property type="entry name" value="AMP-binding"/>
    <property type="match status" value="2"/>
</dbReference>
<comment type="cofactor">
    <cofactor evidence="1">
        <name>pantetheine 4'-phosphate</name>
        <dbReference type="ChEBI" id="CHEBI:47942"/>
    </cofactor>
</comment>
<dbReference type="InterPro" id="IPR001242">
    <property type="entry name" value="Condensation_dom"/>
</dbReference>
<dbReference type="InterPro" id="IPR023213">
    <property type="entry name" value="CAT-like_dom_sf"/>
</dbReference>
<dbReference type="GO" id="GO:0009239">
    <property type="term" value="P:enterobactin biosynthetic process"/>
    <property type="evidence" value="ECO:0007669"/>
    <property type="project" value="TreeGrafter"/>
</dbReference>
<dbReference type="FunFam" id="3.40.50.980:FF:000001">
    <property type="entry name" value="Non-ribosomal peptide synthetase"/>
    <property type="match status" value="2"/>
</dbReference>
<dbReference type="InterPro" id="IPR006162">
    <property type="entry name" value="Ppantetheine_attach_site"/>
</dbReference>
<evidence type="ECO:0000313" key="6">
    <source>
        <dbReference type="EMBL" id="OAF13594.1"/>
    </source>
</evidence>
<dbReference type="Pfam" id="PF13193">
    <property type="entry name" value="AMP-binding_C"/>
    <property type="match status" value="2"/>
</dbReference>
<gene>
    <name evidence="6" type="ORF">AYJ54_43480</name>
</gene>
<dbReference type="NCBIfam" id="TIGR01733">
    <property type="entry name" value="AA-adenyl-dom"/>
    <property type="match status" value="2"/>
</dbReference>
<dbReference type="CDD" id="cd12116">
    <property type="entry name" value="A_NRPS_Ta1_like"/>
    <property type="match status" value="1"/>
</dbReference>
<dbReference type="Pfam" id="PF00550">
    <property type="entry name" value="PP-binding"/>
    <property type="match status" value="2"/>
</dbReference>
<dbReference type="Gene3D" id="3.30.300.30">
    <property type="match status" value="2"/>
</dbReference>
<dbReference type="FunFam" id="3.30.300.30:FF:000010">
    <property type="entry name" value="Enterobactin synthetase component F"/>
    <property type="match status" value="1"/>
</dbReference>
<keyword evidence="4" id="KW-0597">Phosphoprotein</keyword>
<evidence type="ECO:0000256" key="3">
    <source>
        <dbReference type="ARBA" id="ARBA00022450"/>
    </source>
</evidence>
<dbReference type="Gene3D" id="3.30.559.30">
    <property type="entry name" value="Nonribosomal peptide synthetase, condensation domain"/>
    <property type="match status" value="2"/>
</dbReference>
<sequence length="2104" mass="233732">MDFENSNLDNSRLYPLTQGQIGIWLAQKLDQSDPAFNISECVEIGAIDKDIFEQALRQTVKEADALCLRVIETDAGPRQYSAHDDDWVLSHLDFSAESDSRAVAESWMRTDMARPFDLAKGPLFRFALLRIGIASYLWYAVNHHIANDGVGWLLVVRRVIELYNAFADRRDTPSEKVGSYNDLLETELAYQNSPQRVRDRQYWLDILKDRPGLATLSTRRAPSSPSVNQTTGRLPRITDLEMLGRKYGSSAACVIVATTALYLCRMTGQCDLVLGMQVSARLGQRPRRAVGLATNVVPLRLSVNLDESFDALLRRTARVMREAFRHQLYRAEELRRDFGLSPGAPEIYSTFVNYTPLDQSLDLAGQRIRRRPLGNWRVDDIQFVYYGGDEPSGHRFDVIANSAKYSQQELEAHCERWAALLTRCAVEPDKICGRVDIVSTSERARIIREFNGFERPYSGDRLIHELFEEQVKAAPAAIALSVGDVSLTYAQLNALANRLAHYLRAHGAGPETIIPACFERSIEMVVALLGILKCGAAYAPIDPTLPKVRIALMLNDLAPSIVLTIEDLHVRLPTSTARVVLLDVHADDIAQYPEEDLASREIGLTQRSLAYVIYTSGSTGVPKGAMNEHRGVVNRLKWMQDEYRLTRDDCVLQKTPFGFDVSVWEFFWPLIAGARLVMAKPLGHMDVDYLKRVICDTAITTIHFVPSMLAAFLDGADVKGCRSLRRIICSGEELSAGLAQRCLAEFPRARLYNLYGPTETAIDVTHWECRHSDLSETLPIGHPIANLRLYILDRFMQPVPIGAVGEIYIGGVGVGRGYFRNAALTTERFVPDPFDQAPALLYKTGDLGRWRFDGAIEFLGRNDFQVKIRGVRIELPEIELNLTRIPGIGQAAVVVCDDPASQPQLVAYYTEADPGQSLPVQTIREALSRALPQQMHPAAFVRLAAMPLSRNGKLDRKSLAIRGWPEGTRSSDTNAPPQGATEEALHAIWREVLQTDQFGRLDDFFNLGGHSLLATQVASRVAHVFGIELPLQTFFEARTLAALGRQLDEALQEDDRSITTSQIEPAVDDTMTLSYSQQRMWVIQSLDPSNTAYNLSGAIHLLGRLDSGAFAGALDELRRRHENLRSIFFEEDGEVRQQIQPWQPQKLAVTDLRSFGSRALFEARQRAQADARSPIDLARGPVLRVALFRVADDEYLLQLTLHHISGDQWSMGIIGRELAAAYNALRSGRPIDLQPIKLRYRDYAFWQRRHQNEGHMHGQLLHWLEKLKGLPALELPVDFARPKVRGLNGSSYACPIEPSLLSRLEHLSRCEGSTLFMTMLAAFAIQLFRLTGQTDFAIGVPIANRTQTDMENMVGTFVNTLALRVNLANAPSFRDFLKSVRASALDAYAHQDAPFDRLVQDIQQTRDNSRAPLVQVMFNMLNAPFYGVAFDQLKWEPVQIERGGAQFELSVSVDTQVSQSLTFEYNTDLFEPATISRFAAQYLQILRSVAENPGVKVTSVPMLPESERRLLLRNRNASQMPPQDRPHFLTMFGQQVVRQPNAKAISFEGQTISYATLDERASTVARSLRKLGVGPGAGVALCMTRSIELVVVLLGIQKAGAYYIPLDASLPAQRLVYMLDDSGAGTIVVDAYSRERVTTAISACIVGYDDLMANGKEPGTEPDHVPSLADAAYVIYTSGSTGQPKGVAVGHRALSNFLVSMSRVPGLTRQDVLVAVTTISFDIAGLELYLPLSVGARIELASAETASNGAALSRTIAESGATVLQATPATWRMLIESGWEGSSKLRALCGGEALSRDLANALLSRVGELWNLYGPTETTIWSTVAKIQPGDVPISIGHPIENTRVYIVDREGQLTPIGIPGEILIGGDGLANGYHHRPEMTAERFVTDRFADRSDERVYRTGDLGKWSSDGQLYHLGRIDSQIKVRGFRIEIGEIEFMLRQHPAVAEAVVVARELSAADSRLIAYVVYEHEEATVSELRNHLRNHLPDYMVPALIVAIDSIPMTPNKKIDRKALPDPFTAQARVASEHVAPASATEKLVAEIWRDLLQVRTIGADDNFFELGGHSLLAVRMAGLIKQRTGRALDPRALYFKTLRQIAEVVGRES</sequence>
<dbReference type="EMBL" id="LUUB01000034">
    <property type="protein sequence ID" value="OAF13594.1"/>
    <property type="molecule type" value="Genomic_DNA"/>
</dbReference>
<evidence type="ECO:0000256" key="2">
    <source>
        <dbReference type="ARBA" id="ARBA00006432"/>
    </source>
</evidence>
<dbReference type="InterPro" id="IPR045851">
    <property type="entry name" value="AMP-bd_C_sf"/>
</dbReference>
<dbReference type="PROSITE" id="PS00455">
    <property type="entry name" value="AMP_BINDING"/>
    <property type="match status" value="2"/>
</dbReference>
<dbReference type="InterPro" id="IPR020806">
    <property type="entry name" value="PKS_PP-bd"/>
</dbReference>
<accession>A0A176Z032</accession>
<comment type="similarity">
    <text evidence="2">Belongs to the ATP-dependent AMP-binding enzyme family.</text>
</comment>